<keyword evidence="9" id="KW-1185">Reference proteome</keyword>
<dbReference type="AlphaFoldDB" id="A0A1H7K7W2"/>
<feature type="transmembrane region" description="Helical" evidence="7">
    <location>
        <begin position="239"/>
        <end position="257"/>
    </location>
</feature>
<feature type="transmembrane region" description="Helical" evidence="7">
    <location>
        <begin position="474"/>
        <end position="498"/>
    </location>
</feature>
<dbReference type="GO" id="GO:0005886">
    <property type="term" value="C:plasma membrane"/>
    <property type="evidence" value="ECO:0007669"/>
    <property type="project" value="TreeGrafter"/>
</dbReference>
<evidence type="ECO:0000256" key="1">
    <source>
        <dbReference type="ARBA" id="ARBA00004141"/>
    </source>
</evidence>
<dbReference type="InterPro" id="IPR038377">
    <property type="entry name" value="Na/Glc_symporter_sf"/>
</dbReference>
<evidence type="ECO:0000256" key="7">
    <source>
        <dbReference type="SAM" id="Phobius"/>
    </source>
</evidence>
<keyword evidence="4 7" id="KW-1133">Transmembrane helix</keyword>
<evidence type="ECO:0000313" key="9">
    <source>
        <dbReference type="Proteomes" id="UP000199421"/>
    </source>
</evidence>
<name>A0A1H7K7W2_OLID1</name>
<feature type="transmembrane region" description="Helical" evidence="7">
    <location>
        <begin position="191"/>
        <end position="209"/>
    </location>
</feature>
<dbReference type="CDD" id="cd10329">
    <property type="entry name" value="SLC5sbd_SGLT1-like"/>
    <property type="match status" value="1"/>
</dbReference>
<evidence type="ECO:0000256" key="6">
    <source>
        <dbReference type="RuleBase" id="RU362091"/>
    </source>
</evidence>
<dbReference type="STRING" id="407022.SAMN05661044_01259"/>
<dbReference type="Proteomes" id="UP000199421">
    <property type="component" value="Unassembled WGS sequence"/>
</dbReference>
<gene>
    <name evidence="8" type="ORF">SAMN05661044_01259</name>
</gene>
<dbReference type="PANTHER" id="PTHR11819:SF195">
    <property type="entry name" value="SODIUM_GLUCOSE COTRANSPORTER 4"/>
    <property type="match status" value="1"/>
</dbReference>
<dbReference type="PANTHER" id="PTHR11819">
    <property type="entry name" value="SOLUTE CARRIER FAMILY 5"/>
    <property type="match status" value="1"/>
</dbReference>
<dbReference type="PROSITE" id="PS50283">
    <property type="entry name" value="NA_SOLUT_SYMP_3"/>
    <property type="match status" value="1"/>
</dbReference>
<evidence type="ECO:0000256" key="3">
    <source>
        <dbReference type="ARBA" id="ARBA00022692"/>
    </source>
</evidence>
<feature type="transmembrane region" description="Helical" evidence="7">
    <location>
        <begin position="125"/>
        <end position="151"/>
    </location>
</feature>
<feature type="transmembrane region" description="Helical" evidence="7">
    <location>
        <begin position="419"/>
        <end position="437"/>
    </location>
</feature>
<dbReference type="InterPro" id="IPR001734">
    <property type="entry name" value="Na/solute_symporter"/>
</dbReference>
<evidence type="ECO:0000313" key="8">
    <source>
        <dbReference type="EMBL" id="SEK82832.1"/>
    </source>
</evidence>
<proteinExistence type="inferred from homology"/>
<comment type="subcellular location">
    <subcellularLocation>
        <location evidence="1">Membrane</location>
        <topology evidence="1">Multi-pass membrane protein</topology>
    </subcellularLocation>
</comment>
<feature type="transmembrane region" description="Helical" evidence="7">
    <location>
        <begin position="157"/>
        <end position="179"/>
    </location>
</feature>
<feature type="transmembrane region" description="Helical" evidence="7">
    <location>
        <begin position="277"/>
        <end position="301"/>
    </location>
</feature>
<feature type="transmembrane region" description="Helical" evidence="7">
    <location>
        <begin position="444"/>
        <end position="462"/>
    </location>
</feature>
<reference evidence="9" key="1">
    <citation type="submission" date="2016-10" db="EMBL/GenBank/DDBJ databases">
        <authorList>
            <person name="Varghese N."/>
            <person name="Submissions S."/>
        </authorList>
    </citation>
    <scope>NUCLEOTIDE SEQUENCE [LARGE SCALE GENOMIC DNA]</scope>
    <source>
        <strain evidence="9">DSM 18733</strain>
    </source>
</reference>
<sequence>MMLKPIDLTIAVLYILFIFVIGLWTGWQHKRSIKGKSGQAYFLAGKTLAWPAIGLALFATNISTVHLVSLAQSGFDTGLLNGNFEWMAAFTLILLALFFIPFYLKSGVSTLPDFLERRYDRASRDWLTVISIISAIVIHIAFSMLAGGIVLKTLFGFNMYLSISAICVVTGIYTIIGGLKAVVVTESIQTIVLLLGAFIISFAAFHQMGGWQPMVTVLKENAELEKLSMLRSSSDPSGMPWYAVLFGYPVLGIWYWCADQTIVQRVLGAKDENHGRIGALFCGFIKILPVFIFILPGLFAYTLSQTGRLDLQSLGVNDQGEVNSKGIYALMITQLLPSGLIGILVAALLSGLMSQISGALNSISTLVSYDIYKRFRPQAHDEQLIRAGKVAAVIAMIVSLGLLPLLNKYESIFNGINDVIAHIAPPITCVFLLGVFWKKASPMSAKLTLWIGSVLGIVVFTISKYDLESFIGKIPFMVMAFYLFVVCLVLQISLSFLFPTKTNIQRHDLYWKNPLDALRGPAWKGVGNYKFLSILLFTVICLLYALFH</sequence>
<feature type="transmembrane region" description="Helical" evidence="7">
    <location>
        <begin position="48"/>
        <end position="72"/>
    </location>
</feature>
<accession>A0A1H7K7W2</accession>
<feature type="transmembrane region" description="Helical" evidence="7">
    <location>
        <begin position="390"/>
        <end position="407"/>
    </location>
</feature>
<feature type="transmembrane region" description="Helical" evidence="7">
    <location>
        <begin position="529"/>
        <end position="547"/>
    </location>
</feature>
<dbReference type="RefSeq" id="WP_238383674.1">
    <property type="nucleotide sequence ID" value="NZ_FOAF01000001.1"/>
</dbReference>
<dbReference type="Gene3D" id="1.20.1730.10">
    <property type="entry name" value="Sodium/glucose cotransporter"/>
    <property type="match status" value="1"/>
</dbReference>
<protein>
    <submittedName>
        <fullName evidence="8">Solute:Na+ symporter, SSS family</fullName>
    </submittedName>
</protein>
<organism evidence="8 9">
    <name type="scientific">Olivibacter domesticus</name>
    <name type="common">Pseudosphingobacterium domesticum</name>
    <dbReference type="NCBI Taxonomy" id="407022"/>
    <lineage>
        <taxon>Bacteria</taxon>
        <taxon>Pseudomonadati</taxon>
        <taxon>Bacteroidota</taxon>
        <taxon>Sphingobacteriia</taxon>
        <taxon>Sphingobacteriales</taxon>
        <taxon>Sphingobacteriaceae</taxon>
        <taxon>Olivibacter</taxon>
    </lineage>
</organism>
<feature type="transmembrane region" description="Helical" evidence="7">
    <location>
        <begin position="6"/>
        <end position="27"/>
    </location>
</feature>
<evidence type="ECO:0000256" key="2">
    <source>
        <dbReference type="ARBA" id="ARBA00006434"/>
    </source>
</evidence>
<keyword evidence="5 7" id="KW-0472">Membrane</keyword>
<keyword evidence="3 7" id="KW-0812">Transmembrane</keyword>
<feature type="transmembrane region" description="Helical" evidence="7">
    <location>
        <begin position="84"/>
        <end position="104"/>
    </location>
</feature>
<dbReference type="NCBIfam" id="TIGR00813">
    <property type="entry name" value="sss"/>
    <property type="match status" value="1"/>
</dbReference>
<evidence type="ECO:0000256" key="5">
    <source>
        <dbReference type="ARBA" id="ARBA00023136"/>
    </source>
</evidence>
<evidence type="ECO:0000256" key="4">
    <source>
        <dbReference type="ARBA" id="ARBA00022989"/>
    </source>
</evidence>
<dbReference type="EMBL" id="FOAF01000001">
    <property type="protein sequence ID" value="SEK82832.1"/>
    <property type="molecule type" value="Genomic_DNA"/>
</dbReference>
<dbReference type="Pfam" id="PF00474">
    <property type="entry name" value="SSF"/>
    <property type="match status" value="1"/>
</dbReference>
<dbReference type="GO" id="GO:0005412">
    <property type="term" value="F:D-glucose:sodium symporter activity"/>
    <property type="evidence" value="ECO:0007669"/>
    <property type="project" value="TreeGrafter"/>
</dbReference>
<comment type="similarity">
    <text evidence="2 6">Belongs to the sodium:solute symporter (SSF) (TC 2.A.21) family.</text>
</comment>